<evidence type="ECO:0000313" key="2">
    <source>
        <dbReference type="Proteomes" id="UP001501576"/>
    </source>
</evidence>
<dbReference type="Proteomes" id="UP001501576">
    <property type="component" value="Unassembled WGS sequence"/>
</dbReference>
<proteinExistence type="predicted"/>
<sequence>MRGEFRDASPRGLGLRGDLALLLLQVRQHRSQGQLAAVHAPRQVGVEVAVSIRAIRSLMAQYTLDSAEAGRCS</sequence>
<organism evidence="1 2">
    <name type="scientific">Streptomyces mordarskii</name>
    <dbReference type="NCBI Taxonomy" id="1226758"/>
    <lineage>
        <taxon>Bacteria</taxon>
        <taxon>Bacillati</taxon>
        <taxon>Actinomycetota</taxon>
        <taxon>Actinomycetes</taxon>
        <taxon>Kitasatosporales</taxon>
        <taxon>Streptomycetaceae</taxon>
        <taxon>Streptomyces</taxon>
    </lineage>
</organism>
<dbReference type="EMBL" id="BAAABZ010000002">
    <property type="protein sequence ID" value="GAA0505429.1"/>
    <property type="molecule type" value="Genomic_DNA"/>
</dbReference>
<keyword evidence="2" id="KW-1185">Reference proteome</keyword>
<evidence type="ECO:0000313" key="1">
    <source>
        <dbReference type="EMBL" id="GAA0505429.1"/>
    </source>
</evidence>
<comment type="caution">
    <text evidence="1">The sequence shown here is derived from an EMBL/GenBank/DDBJ whole genome shotgun (WGS) entry which is preliminary data.</text>
</comment>
<protein>
    <submittedName>
        <fullName evidence="1">Uncharacterized protein</fullName>
    </submittedName>
</protein>
<gene>
    <name evidence="1" type="ORF">GCM10010390_05430</name>
</gene>
<name>A0ABP3LRD6_9ACTN</name>
<reference evidence="2" key="1">
    <citation type="journal article" date="2019" name="Int. J. Syst. Evol. Microbiol.">
        <title>The Global Catalogue of Microorganisms (GCM) 10K type strain sequencing project: providing services to taxonomists for standard genome sequencing and annotation.</title>
        <authorList>
            <consortium name="The Broad Institute Genomics Platform"/>
            <consortium name="The Broad Institute Genome Sequencing Center for Infectious Disease"/>
            <person name="Wu L."/>
            <person name="Ma J."/>
        </authorList>
    </citation>
    <scope>NUCLEOTIDE SEQUENCE [LARGE SCALE GENOMIC DNA]</scope>
    <source>
        <strain evidence="2">JCM 5052</strain>
    </source>
</reference>
<accession>A0ABP3LRD6</accession>